<feature type="transmembrane region" description="Helical" evidence="6">
    <location>
        <begin position="25"/>
        <end position="42"/>
    </location>
</feature>
<name>A0ABW3WEL1_9RHOO</name>
<evidence type="ECO:0000256" key="2">
    <source>
        <dbReference type="ARBA" id="ARBA00008564"/>
    </source>
</evidence>
<gene>
    <name evidence="7" type="ORF">ACFQ4M_12300</name>
</gene>
<comment type="caution">
    <text evidence="7">The sequence shown here is derived from an EMBL/GenBank/DDBJ whole genome shotgun (WGS) entry which is preliminary data.</text>
</comment>
<keyword evidence="4 6" id="KW-1133">Transmembrane helix</keyword>
<evidence type="ECO:0000313" key="7">
    <source>
        <dbReference type="EMBL" id="MFD1264366.1"/>
    </source>
</evidence>
<proteinExistence type="inferred from homology"/>
<evidence type="ECO:0000256" key="4">
    <source>
        <dbReference type="ARBA" id="ARBA00022989"/>
    </source>
</evidence>
<protein>
    <submittedName>
        <fullName evidence="7">CbiQ family ECF transporter T component</fullName>
    </submittedName>
</protein>
<comment type="similarity">
    <text evidence="2">Belongs to the CbiQ family.</text>
</comment>
<evidence type="ECO:0000256" key="6">
    <source>
        <dbReference type="SAM" id="Phobius"/>
    </source>
</evidence>
<feature type="transmembrane region" description="Helical" evidence="6">
    <location>
        <begin position="85"/>
        <end position="106"/>
    </location>
</feature>
<organism evidence="7 8">
    <name type="scientific">Thauera mechernichensis</name>
    <dbReference type="NCBI Taxonomy" id="82788"/>
    <lineage>
        <taxon>Bacteria</taxon>
        <taxon>Pseudomonadati</taxon>
        <taxon>Pseudomonadota</taxon>
        <taxon>Betaproteobacteria</taxon>
        <taxon>Rhodocyclales</taxon>
        <taxon>Zoogloeaceae</taxon>
        <taxon>Thauera</taxon>
    </lineage>
</organism>
<feature type="transmembrane region" description="Helical" evidence="6">
    <location>
        <begin position="193"/>
        <end position="213"/>
    </location>
</feature>
<evidence type="ECO:0000313" key="8">
    <source>
        <dbReference type="Proteomes" id="UP001597158"/>
    </source>
</evidence>
<dbReference type="RefSeq" id="WP_277830825.1">
    <property type="nucleotide sequence ID" value="NZ_JARQZE010000002.1"/>
</dbReference>
<evidence type="ECO:0000256" key="5">
    <source>
        <dbReference type="ARBA" id="ARBA00023136"/>
    </source>
</evidence>
<comment type="subcellular location">
    <subcellularLocation>
        <location evidence="1">Membrane</location>
        <topology evidence="1">Multi-pass membrane protein</topology>
    </subcellularLocation>
</comment>
<dbReference type="EMBL" id="JBHTMC010000024">
    <property type="protein sequence ID" value="MFD1264366.1"/>
    <property type="molecule type" value="Genomic_DNA"/>
</dbReference>
<dbReference type="InterPro" id="IPR003339">
    <property type="entry name" value="ABC/ECF_trnsptr_transmembrane"/>
</dbReference>
<evidence type="ECO:0000256" key="3">
    <source>
        <dbReference type="ARBA" id="ARBA00022692"/>
    </source>
</evidence>
<accession>A0ABW3WEL1</accession>
<evidence type="ECO:0000256" key="1">
    <source>
        <dbReference type="ARBA" id="ARBA00004141"/>
    </source>
</evidence>
<dbReference type="Pfam" id="PF02361">
    <property type="entry name" value="CbiQ"/>
    <property type="match status" value="1"/>
</dbReference>
<sequence length="214" mass="23424">MHSGLILLLWLAAVASVQLLPISALGLAVLACACAALLWARVRAWRLVRRVRILLLAIVVLFAWFTPGEALWVDWPRLGPSREGAMLALLHAGRLLAVVCAVALLLERLPIERLVSGLHALASPLRVLGVPPERLALRLLLVLRLVEASPRGTQHGDWRHWLEDECERGRADTTARDEGGGDSESVRILREHLGLVDGLVAIAVFAALIWWSVA</sequence>
<reference evidence="8" key="1">
    <citation type="journal article" date="2019" name="Int. J. Syst. Evol. Microbiol.">
        <title>The Global Catalogue of Microorganisms (GCM) 10K type strain sequencing project: providing services to taxonomists for standard genome sequencing and annotation.</title>
        <authorList>
            <consortium name="The Broad Institute Genomics Platform"/>
            <consortium name="The Broad Institute Genome Sequencing Center for Infectious Disease"/>
            <person name="Wu L."/>
            <person name="Ma J."/>
        </authorList>
    </citation>
    <scope>NUCLEOTIDE SEQUENCE [LARGE SCALE GENOMIC DNA]</scope>
    <source>
        <strain evidence="8">CCUG 48884</strain>
    </source>
</reference>
<keyword evidence="8" id="KW-1185">Reference proteome</keyword>
<keyword evidence="3 6" id="KW-0812">Transmembrane</keyword>
<dbReference type="Proteomes" id="UP001597158">
    <property type="component" value="Unassembled WGS sequence"/>
</dbReference>
<keyword evidence="5 6" id="KW-0472">Membrane</keyword>
<feature type="transmembrane region" description="Helical" evidence="6">
    <location>
        <begin position="54"/>
        <end position="73"/>
    </location>
</feature>